<feature type="domain" description="Yip1" evidence="6">
    <location>
        <begin position="33"/>
        <end position="202"/>
    </location>
</feature>
<feature type="transmembrane region" description="Helical" evidence="5">
    <location>
        <begin position="132"/>
        <end position="151"/>
    </location>
</feature>
<keyword evidence="4 5" id="KW-0472">Membrane</keyword>
<proteinExistence type="predicted"/>
<evidence type="ECO:0000313" key="7">
    <source>
        <dbReference type="EMBL" id="SLM47933.1"/>
    </source>
</evidence>
<dbReference type="GO" id="GO:0016020">
    <property type="term" value="C:membrane"/>
    <property type="evidence" value="ECO:0007669"/>
    <property type="project" value="UniProtKB-SubCell"/>
</dbReference>
<dbReference type="AlphaFoldDB" id="A0A1W1I528"/>
<reference evidence="7 8" key="1">
    <citation type="submission" date="2017-03" db="EMBL/GenBank/DDBJ databases">
        <authorList>
            <person name="Afonso C.L."/>
            <person name="Miller P.J."/>
            <person name="Scott M.A."/>
            <person name="Spackman E."/>
            <person name="Goraichik I."/>
            <person name="Dimitrov K.M."/>
            <person name="Suarez D.L."/>
            <person name="Swayne D.E."/>
        </authorList>
    </citation>
    <scope>NUCLEOTIDE SEQUENCE [LARGE SCALE GENOMIC DNA]</scope>
    <source>
        <strain evidence="7">Genome sequencing of Nitrospira japonica strain NJ11</strain>
    </source>
</reference>
<keyword evidence="3 5" id="KW-1133">Transmembrane helix</keyword>
<protein>
    <recommendedName>
        <fullName evidence="6">Yip1 domain-containing protein</fullName>
    </recommendedName>
</protein>
<dbReference type="KEGG" id="nja:NSJP_1761"/>
<organism evidence="7 8">
    <name type="scientific">Nitrospira japonica</name>
    <dbReference type="NCBI Taxonomy" id="1325564"/>
    <lineage>
        <taxon>Bacteria</taxon>
        <taxon>Pseudomonadati</taxon>
        <taxon>Nitrospirota</taxon>
        <taxon>Nitrospiria</taxon>
        <taxon>Nitrospirales</taxon>
        <taxon>Nitrospiraceae</taxon>
        <taxon>Nitrospira</taxon>
    </lineage>
</organism>
<evidence type="ECO:0000256" key="1">
    <source>
        <dbReference type="ARBA" id="ARBA00004141"/>
    </source>
</evidence>
<feature type="transmembrane region" description="Helical" evidence="5">
    <location>
        <begin position="99"/>
        <end position="120"/>
    </location>
</feature>
<evidence type="ECO:0000256" key="4">
    <source>
        <dbReference type="ARBA" id="ARBA00023136"/>
    </source>
</evidence>
<accession>A0A1W1I528</accession>
<name>A0A1W1I528_9BACT</name>
<evidence type="ECO:0000256" key="5">
    <source>
        <dbReference type="SAM" id="Phobius"/>
    </source>
</evidence>
<feature type="transmembrane region" description="Helical" evidence="5">
    <location>
        <begin position="58"/>
        <end position="79"/>
    </location>
</feature>
<evidence type="ECO:0000256" key="2">
    <source>
        <dbReference type="ARBA" id="ARBA00022692"/>
    </source>
</evidence>
<dbReference type="InterPro" id="IPR006977">
    <property type="entry name" value="Yip1_dom"/>
</dbReference>
<feature type="transmembrane region" description="Helical" evidence="5">
    <location>
        <begin position="189"/>
        <end position="211"/>
    </location>
</feature>
<evidence type="ECO:0000259" key="6">
    <source>
        <dbReference type="Pfam" id="PF04893"/>
    </source>
</evidence>
<sequence>MIGSVPCSHFCYMCGCMVASARTMNLVERAKNIVCQPEAEWPVIEPEQISAQVLYTGYIMPLAAIGPVAMLIGMSLIGLEIPSIGTVRIPLPTLVPQVMVGYGLGLAAVYVLALIIDALAPTFGGKRDRMQALKVAAYGATASWVGGIFHLVPALGILGLLAGCYTLYLFSLGLPVLMKSPPERSLGYAMAIMVAAIVLTAVVGILSAVFVEFPAPGGSMSSDPVSP</sequence>
<evidence type="ECO:0000256" key="3">
    <source>
        <dbReference type="ARBA" id="ARBA00022989"/>
    </source>
</evidence>
<dbReference type="STRING" id="1325564.NSJP_1761"/>
<feature type="transmembrane region" description="Helical" evidence="5">
    <location>
        <begin position="157"/>
        <end position="177"/>
    </location>
</feature>
<keyword evidence="2 5" id="KW-0812">Transmembrane</keyword>
<dbReference type="EMBL" id="LT828648">
    <property type="protein sequence ID" value="SLM47933.1"/>
    <property type="molecule type" value="Genomic_DNA"/>
</dbReference>
<gene>
    <name evidence="7" type="ORF">NSJP_1761</name>
</gene>
<dbReference type="Pfam" id="PF04893">
    <property type="entry name" value="Yip1"/>
    <property type="match status" value="1"/>
</dbReference>
<dbReference type="Proteomes" id="UP000192042">
    <property type="component" value="Chromosome I"/>
</dbReference>
<comment type="subcellular location">
    <subcellularLocation>
        <location evidence="1">Membrane</location>
        <topology evidence="1">Multi-pass membrane protein</topology>
    </subcellularLocation>
</comment>
<evidence type="ECO:0000313" key="8">
    <source>
        <dbReference type="Proteomes" id="UP000192042"/>
    </source>
</evidence>
<keyword evidence="8" id="KW-1185">Reference proteome</keyword>